<keyword evidence="2" id="KW-1185">Reference proteome</keyword>
<evidence type="ECO:0000313" key="1">
    <source>
        <dbReference type="EMBL" id="QKJ30647.1"/>
    </source>
</evidence>
<dbReference type="Proteomes" id="UP000505355">
    <property type="component" value="Chromosome"/>
</dbReference>
<organism evidence="1 2">
    <name type="scientific">Mucilaginibacter mali</name>
    <dbReference type="NCBI Taxonomy" id="2740462"/>
    <lineage>
        <taxon>Bacteria</taxon>
        <taxon>Pseudomonadati</taxon>
        <taxon>Bacteroidota</taxon>
        <taxon>Sphingobacteriia</taxon>
        <taxon>Sphingobacteriales</taxon>
        <taxon>Sphingobacteriaceae</taxon>
        <taxon>Mucilaginibacter</taxon>
    </lineage>
</organism>
<dbReference type="KEGG" id="mmab:HQ865_13080"/>
<dbReference type="EMBL" id="CP054139">
    <property type="protein sequence ID" value="QKJ30647.1"/>
    <property type="molecule type" value="Genomic_DNA"/>
</dbReference>
<sequence>MTKVRSSRSTAEWSKTREGHYEQFCDEILYRRGFKLDIDNDQVYLISTEMRTLLLKINKRKTQWYEIWLKLKEI</sequence>
<dbReference type="AlphaFoldDB" id="A0A7D4Q427"/>
<reference evidence="1 2" key="1">
    <citation type="submission" date="2020-05" db="EMBL/GenBank/DDBJ databases">
        <title>Mucilaginibacter mali sp. nov.</title>
        <authorList>
            <person name="Kim H.S."/>
            <person name="Lee K.C."/>
            <person name="Suh M.K."/>
            <person name="Kim J.-S."/>
            <person name="Han K.-I."/>
            <person name="Eom M.K."/>
            <person name="Shin Y.K."/>
            <person name="Lee J.-S."/>
        </authorList>
    </citation>
    <scope>NUCLEOTIDE SEQUENCE [LARGE SCALE GENOMIC DNA]</scope>
    <source>
        <strain evidence="1 2">G2-14</strain>
    </source>
</reference>
<accession>A0A7D4Q427</accession>
<proteinExistence type="predicted"/>
<dbReference type="RefSeq" id="WP_173415320.1">
    <property type="nucleotide sequence ID" value="NZ_CP054139.1"/>
</dbReference>
<protein>
    <submittedName>
        <fullName evidence="1">Uncharacterized protein</fullName>
    </submittedName>
</protein>
<name>A0A7D4Q427_9SPHI</name>
<evidence type="ECO:0000313" key="2">
    <source>
        <dbReference type="Proteomes" id="UP000505355"/>
    </source>
</evidence>
<gene>
    <name evidence="1" type="ORF">HQ865_13080</name>
</gene>